<dbReference type="SMART" id="SM00408">
    <property type="entry name" value="IGc2"/>
    <property type="match status" value="3"/>
</dbReference>
<feature type="domain" description="Fibronectin type-III" evidence="4">
    <location>
        <begin position="588"/>
        <end position="683"/>
    </location>
</feature>
<gene>
    <name evidence="5" type="ORF">XENOCAPTIV_029811</name>
</gene>
<feature type="domain" description="Fibronectin type-III" evidence="4">
    <location>
        <begin position="192"/>
        <end position="287"/>
    </location>
</feature>
<dbReference type="PRINTS" id="PR00014">
    <property type="entry name" value="FNTYPEIII"/>
</dbReference>
<evidence type="ECO:0008006" key="7">
    <source>
        <dbReference type="Google" id="ProtNLM"/>
    </source>
</evidence>
<dbReference type="PROSITE" id="PS50835">
    <property type="entry name" value="IG_LIKE"/>
    <property type="match status" value="1"/>
</dbReference>
<comment type="caution">
    <text evidence="5">The sequence shown here is derived from an EMBL/GenBank/DDBJ whole genome shotgun (WGS) entry which is preliminary data.</text>
</comment>
<feature type="domain" description="Fibronectin type-III" evidence="4">
    <location>
        <begin position="293"/>
        <end position="389"/>
    </location>
</feature>
<feature type="domain" description="Fibronectin type-III" evidence="4">
    <location>
        <begin position="491"/>
        <end position="586"/>
    </location>
</feature>
<dbReference type="Pfam" id="PF07679">
    <property type="entry name" value="I-set"/>
    <property type="match status" value="3"/>
</dbReference>
<dbReference type="InterPro" id="IPR013783">
    <property type="entry name" value="Ig-like_fold"/>
</dbReference>
<reference evidence="5 6" key="1">
    <citation type="submission" date="2021-06" db="EMBL/GenBank/DDBJ databases">
        <authorList>
            <person name="Palmer J.M."/>
        </authorList>
    </citation>
    <scope>NUCLEOTIDE SEQUENCE [LARGE SCALE GENOMIC DNA]</scope>
    <source>
        <strain evidence="5 6">XC_2019</strain>
        <tissue evidence="5">Muscle</tissue>
    </source>
</reference>
<dbReference type="CDD" id="cd05748">
    <property type="entry name" value="Ig_Titin_like"/>
    <property type="match status" value="1"/>
</dbReference>
<sequence>MKNLIVVKAGENVFLDAEVHGKPLPKVSWKRDGAPLVIAEGMKTTQKKHVHLLELYSVTRKESGDYTILAENLSGSKYSTIKVKVLDKPGPPASIKIGKVFADHVKLRWEPPLADGGSEITNYIIEKRETSRANWALVTSNIHGYITDCSVEKLIEGHEYQFRVSAENQYGVGDAIMTDAVTVKNPYDVPGPCEPPVITNITKNSMTVSWKAPANDGKAPILGYLVEKREATELSWAKVNRRPVIDRTIKAVQLTEGSDYEFRVIALNKAGLGKPSDPSNAALAVDPVYPPGPPAFPKVVDSTKNSVSLSWTKPAYDGGCEIFGYLVECKRADAEEWTKCNVPKKLQATKFVVTSLMENTEYQFRVTAVNKIGYSEPSEVPGNHMAKDILIAPEGELDADLRKALVLRAGITMRLYVPLRGRPAPKVTWTKVDANLKERQGLLIKTSDWDTLLMIEDINRYDAGKYVLSLENSSGSKSYTIIVKVLDSPGPPVNLVVKETSRTHAWISWEAPLIDGGSPVKSYIVEKRLAERKAWTCISAECHKTSFRITNLEPGQAYCFRVLAENAYGIGEGCETKGSVRASEQPGPVTDFKAQKTTKDSITLSWKKPITDGGSYITSYILEQSEGEEKWKQIMKGKNTTHTISELAEGKEYLFRVKALNESGEGPPTDLTAVAKDQFVLPDCNLSSLHDGCRSVKEGATMRINIPVIGVPYPTATWKKGDVGLGDTGRVCIEASQGITTLLIRDCQRGDADTYTINVRNSAGSKDCKFQLKVVGKPGICTGPIKFDEITGDGITLEWAPPKDDGGAEVSNYIVEKRRTTDNKWATVASAIQKTSMRVIRLHDGIEYIFRVCAENKYGIGEYLRSDPVIAQHPFNVPDAPPPPEIVSIRHESAILTWADPKDTGGSPITGYYLEFKERNSLMWKRACKTPLRVKECRVTGLIEGLEYEFRVMAMNIAGLGKASKVTEAVVALDPIDPPGKPDVINVTRNTVTLIWTAPKYDGGYKLTGYMVEKLESGGKTWMKANHVNVQSCAFTAPDLTEGAQYQFRIRAKNAAGAVSAPSETTESLTCKDEYGMWLQLM</sequence>
<dbReference type="EMBL" id="JAHRIN010050501">
    <property type="protein sequence ID" value="MEQ2208427.1"/>
    <property type="molecule type" value="Genomic_DNA"/>
</dbReference>
<feature type="domain" description="Fibronectin type-III" evidence="4">
    <location>
        <begin position="91"/>
        <end position="186"/>
    </location>
</feature>
<proteinExistence type="predicted"/>
<dbReference type="InterPro" id="IPR003598">
    <property type="entry name" value="Ig_sub2"/>
</dbReference>
<organism evidence="5 6">
    <name type="scientific">Xenoophorus captivus</name>
    <dbReference type="NCBI Taxonomy" id="1517983"/>
    <lineage>
        <taxon>Eukaryota</taxon>
        <taxon>Metazoa</taxon>
        <taxon>Chordata</taxon>
        <taxon>Craniata</taxon>
        <taxon>Vertebrata</taxon>
        <taxon>Euteleostomi</taxon>
        <taxon>Actinopterygii</taxon>
        <taxon>Neopterygii</taxon>
        <taxon>Teleostei</taxon>
        <taxon>Neoteleostei</taxon>
        <taxon>Acanthomorphata</taxon>
        <taxon>Ovalentaria</taxon>
        <taxon>Atherinomorphae</taxon>
        <taxon>Cyprinodontiformes</taxon>
        <taxon>Goodeidae</taxon>
        <taxon>Xenoophorus</taxon>
    </lineage>
</organism>
<evidence type="ECO:0000259" key="3">
    <source>
        <dbReference type="PROSITE" id="PS50835"/>
    </source>
</evidence>
<feature type="domain" description="Fibronectin type-III" evidence="4">
    <location>
        <begin position="978"/>
        <end position="1074"/>
    </location>
</feature>
<dbReference type="PANTHER" id="PTHR14340">
    <property type="entry name" value="MICROFIBRIL-ASSOCIATED GLYCOPROTEIN 3"/>
    <property type="match status" value="1"/>
</dbReference>
<evidence type="ECO:0000313" key="6">
    <source>
        <dbReference type="Proteomes" id="UP001434883"/>
    </source>
</evidence>
<dbReference type="InterPro" id="IPR007110">
    <property type="entry name" value="Ig-like_dom"/>
</dbReference>
<dbReference type="InterPro" id="IPR036116">
    <property type="entry name" value="FN3_sf"/>
</dbReference>
<dbReference type="InterPro" id="IPR036179">
    <property type="entry name" value="Ig-like_dom_sf"/>
</dbReference>
<dbReference type="Pfam" id="PF00041">
    <property type="entry name" value="fn3"/>
    <property type="match status" value="8"/>
</dbReference>
<keyword evidence="1" id="KW-0677">Repeat</keyword>
<dbReference type="PROSITE" id="PS50853">
    <property type="entry name" value="FN3"/>
    <property type="match status" value="8"/>
</dbReference>
<keyword evidence="6" id="KW-1185">Reference proteome</keyword>
<evidence type="ECO:0000256" key="2">
    <source>
        <dbReference type="ARBA" id="ARBA00023319"/>
    </source>
</evidence>
<dbReference type="Proteomes" id="UP001434883">
    <property type="component" value="Unassembled WGS sequence"/>
</dbReference>
<dbReference type="SMART" id="SM00060">
    <property type="entry name" value="FN3"/>
    <property type="match status" value="8"/>
</dbReference>
<protein>
    <recommendedName>
        <fullName evidence="7">Titin</fullName>
    </recommendedName>
</protein>
<dbReference type="Gene3D" id="2.60.40.10">
    <property type="entry name" value="Immunoglobulins"/>
    <property type="match status" value="11"/>
</dbReference>
<dbReference type="InterPro" id="IPR003961">
    <property type="entry name" value="FN3_dom"/>
</dbReference>
<feature type="domain" description="Ig-like" evidence="3">
    <location>
        <begin position="1"/>
        <end position="84"/>
    </location>
</feature>
<accession>A0ABV0RJV1</accession>
<dbReference type="InterPro" id="IPR013098">
    <property type="entry name" value="Ig_I-set"/>
</dbReference>
<evidence type="ECO:0000259" key="4">
    <source>
        <dbReference type="PROSITE" id="PS50853"/>
    </source>
</evidence>
<dbReference type="InterPro" id="IPR003599">
    <property type="entry name" value="Ig_sub"/>
</dbReference>
<evidence type="ECO:0000313" key="5">
    <source>
        <dbReference type="EMBL" id="MEQ2208427.1"/>
    </source>
</evidence>
<keyword evidence="2" id="KW-0393">Immunoglobulin domain</keyword>
<name>A0ABV0RJV1_9TELE</name>
<dbReference type="SMART" id="SM00409">
    <property type="entry name" value="IG"/>
    <property type="match status" value="3"/>
</dbReference>
<evidence type="ECO:0000256" key="1">
    <source>
        <dbReference type="ARBA" id="ARBA00022737"/>
    </source>
</evidence>
<dbReference type="SUPFAM" id="SSF48726">
    <property type="entry name" value="Immunoglobulin"/>
    <property type="match status" value="3"/>
</dbReference>
<feature type="domain" description="Fibronectin type-III" evidence="4">
    <location>
        <begin position="880"/>
        <end position="974"/>
    </location>
</feature>
<dbReference type="PANTHER" id="PTHR14340:SF13">
    <property type="entry name" value="TITIN"/>
    <property type="match status" value="1"/>
</dbReference>
<dbReference type="CDD" id="cd00063">
    <property type="entry name" value="FN3"/>
    <property type="match status" value="8"/>
</dbReference>
<dbReference type="SUPFAM" id="SSF49265">
    <property type="entry name" value="Fibronectin type III"/>
    <property type="match status" value="5"/>
</dbReference>
<feature type="domain" description="Fibronectin type-III" evidence="4">
    <location>
        <begin position="781"/>
        <end position="874"/>
    </location>
</feature>